<name>A0A1F6ER10_9BACT</name>
<feature type="binding site" evidence="7">
    <location>
        <position position="142"/>
    </location>
    <ligand>
        <name>IMP</name>
        <dbReference type="ChEBI" id="CHEBI:58053"/>
        <note>ligand shared between dimeric partners</note>
    </ligand>
</feature>
<feature type="binding site" evidence="7">
    <location>
        <position position="16"/>
    </location>
    <ligand>
        <name>Mg(2+)</name>
        <dbReference type="ChEBI" id="CHEBI:18420"/>
    </ligand>
</feature>
<feature type="binding site" description="in other chain" evidence="7">
    <location>
        <position position="254"/>
    </location>
    <ligand>
        <name>IMP</name>
        <dbReference type="ChEBI" id="CHEBI:58053"/>
        <note>ligand shared between dimeric partners</note>
    </ligand>
</feature>
<keyword evidence="6 7" id="KW-0342">GTP-binding</keyword>
<comment type="pathway">
    <text evidence="7">Purine metabolism; AMP biosynthesis via de novo pathway; AMP from IMP: step 1/2.</text>
</comment>
<protein>
    <recommendedName>
        <fullName evidence="7">Adenylosuccinate synthetase</fullName>
        <shortName evidence="7">AMPSase</shortName>
        <shortName evidence="7">AdSS</shortName>
        <ecNumber evidence="7">6.3.4.4</ecNumber>
    </recommendedName>
    <alternativeName>
        <fullName evidence="7">IMP--aspartate ligase</fullName>
    </alternativeName>
</protein>
<comment type="caution">
    <text evidence="7">Lacks conserved residue(s) required for the propagation of feature annotation.</text>
</comment>
<keyword evidence="5 7" id="KW-0460">Magnesium</keyword>
<dbReference type="SMART" id="SM00788">
    <property type="entry name" value="Adenylsucc_synt"/>
    <property type="match status" value="1"/>
</dbReference>
<feature type="active site" description="Proton donor" evidence="7">
    <location>
        <position position="46"/>
    </location>
</feature>
<feature type="binding site" description="in other chain" evidence="7">
    <location>
        <begin position="43"/>
        <end position="46"/>
    </location>
    <ligand>
        <name>IMP</name>
        <dbReference type="ChEBI" id="CHEBI:58053"/>
        <note>ligand shared between dimeric partners</note>
    </ligand>
</feature>
<keyword evidence="3 7" id="KW-0547">Nucleotide-binding</keyword>
<evidence type="ECO:0000313" key="8">
    <source>
        <dbReference type="EMBL" id="OGG76067.1"/>
    </source>
</evidence>
<keyword evidence="2 7" id="KW-0479">Metal-binding</keyword>
<dbReference type="STRING" id="1798507.A3A34_00505"/>
<dbReference type="Gene3D" id="1.10.300.10">
    <property type="entry name" value="Adenylosuccinate Synthetase, subunit A, domain 2"/>
    <property type="match status" value="1"/>
</dbReference>
<evidence type="ECO:0000313" key="9">
    <source>
        <dbReference type="Proteomes" id="UP000178587"/>
    </source>
</evidence>
<dbReference type="HAMAP" id="MF_00011">
    <property type="entry name" value="Adenylosucc_synth"/>
    <property type="match status" value="1"/>
</dbReference>
<gene>
    <name evidence="7" type="primary">purA</name>
    <name evidence="8" type="ORF">A3A34_00505</name>
</gene>
<dbReference type="EC" id="6.3.4.4" evidence="7"/>
<dbReference type="InterPro" id="IPR042110">
    <property type="entry name" value="Adenylosuccinate_synth_dom2"/>
</dbReference>
<dbReference type="GO" id="GO:0004019">
    <property type="term" value="F:adenylosuccinate synthase activity"/>
    <property type="evidence" value="ECO:0007669"/>
    <property type="project" value="UniProtKB-UniRule"/>
</dbReference>
<evidence type="ECO:0000256" key="1">
    <source>
        <dbReference type="ARBA" id="ARBA00022598"/>
    </source>
</evidence>
<dbReference type="InterPro" id="IPR001114">
    <property type="entry name" value="Adenylosuccinate_synthetase"/>
</dbReference>
<comment type="catalytic activity">
    <reaction evidence="7">
        <text>IMP + L-aspartate + GTP = N(6)-(1,2-dicarboxyethyl)-AMP + GDP + phosphate + 2 H(+)</text>
        <dbReference type="Rhea" id="RHEA:15753"/>
        <dbReference type="ChEBI" id="CHEBI:15378"/>
        <dbReference type="ChEBI" id="CHEBI:29991"/>
        <dbReference type="ChEBI" id="CHEBI:37565"/>
        <dbReference type="ChEBI" id="CHEBI:43474"/>
        <dbReference type="ChEBI" id="CHEBI:57567"/>
        <dbReference type="ChEBI" id="CHEBI:58053"/>
        <dbReference type="ChEBI" id="CHEBI:58189"/>
        <dbReference type="EC" id="6.3.4.4"/>
    </reaction>
</comment>
<evidence type="ECO:0000256" key="2">
    <source>
        <dbReference type="ARBA" id="ARBA00022723"/>
    </source>
</evidence>
<keyword evidence="1 7" id="KW-0436">Ligase</keyword>
<dbReference type="Proteomes" id="UP000178587">
    <property type="component" value="Unassembled WGS sequence"/>
</dbReference>
<evidence type="ECO:0000256" key="7">
    <source>
        <dbReference type="HAMAP-Rule" id="MF_00011"/>
    </source>
</evidence>
<evidence type="ECO:0000256" key="4">
    <source>
        <dbReference type="ARBA" id="ARBA00022755"/>
    </source>
</evidence>
<comment type="similarity">
    <text evidence="7">Belongs to the adenylosuccinate synthetase family.</text>
</comment>
<comment type="subcellular location">
    <subcellularLocation>
        <location evidence="7">Cytoplasm</location>
    </subcellularLocation>
</comment>
<feature type="binding site" description="in other chain" evidence="7">
    <location>
        <position position="178"/>
    </location>
    <ligand>
        <name>IMP</name>
        <dbReference type="ChEBI" id="CHEBI:58053"/>
        <note>ligand shared between dimeric partners</note>
    </ligand>
</feature>
<feature type="active site" description="Proton acceptor" evidence="7">
    <location>
        <position position="16"/>
    </location>
</feature>
<dbReference type="InterPro" id="IPR042111">
    <property type="entry name" value="Adenylosuccinate_synth_dom3"/>
</dbReference>
<comment type="subunit">
    <text evidence="7">Homodimer.</text>
</comment>
<dbReference type="Gene3D" id="3.40.440.10">
    <property type="entry name" value="Adenylosuccinate Synthetase, subunit A, domain 1"/>
    <property type="match status" value="2"/>
</dbReference>
<dbReference type="EMBL" id="MFLU01000004">
    <property type="protein sequence ID" value="OGG76067.1"/>
    <property type="molecule type" value="Genomic_DNA"/>
</dbReference>
<dbReference type="GO" id="GO:0000287">
    <property type="term" value="F:magnesium ion binding"/>
    <property type="evidence" value="ECO:0007669"/>
    <property type="project" value="UniProtKB-UniRule"/>
</dbReference>
<feature type="binding site" evidence="7">
    <location>
        <begin position="45"/>
        <end position="47"/>
    </location>
    <ligand>
        <name>GTP</name>
        <dbReference type="ChEBI" id="CHEBI:37565"/>
    </ligand>
</feature>
<evidence type="ECO:0000256" key="6">
    <source>
        <dbReference type="ARBA" id="ARBA00023134"/>
    </source>
</evidence>
<feature type="binding site" description="in other chain" evidence="7">
    <location>
        <position position="193"/>
    </location>
    <ligand>
        <name>IMP</name>
        <dbReference type="ChEBI" id="CHEBI:58053"/>
        <note>ligand shared between dimeric partners</note>
    </ligand>
</feature>
<comment type="caution">
    <text evidence="8">The sequence shown here is derived from an EMBL/GenBank/DDBJ whole genome shotgun (WGS) entry which is preliminary data.</text>
</comment>
<reference evidence="8 9" key="1">
    <citation type="journal article" date="2016" name="Nat. Commun.">
        <title>Thousands of microbial genomes shed light on interconnected biogeochemical processes in an aquifer system.</title>
        <authorList>
            <person name="Anantharaman K."/>
            <person name="Brown C.T."/>
            <person name="Hug L.A."/>
            <person name="Sharon I."/>
            <person name="Castelle C.J."/>
            <person name="Probst A.J."/>
            <person name="Thomas B.C."/>
            <person name="Singh A."/>
            <person name="Wilkins M.J."/>
            <person name="Karaoz U."/>
            <person name="Brodie E.L."/>
            <person name="Williams K.H."/>
            <person name="Hubbard S.S."/>
            <person name="Banfield J.F."/>
        </authorList>
    </citation>
    <scope>NUCLEOTIDE SEQUENCE [LARGE SCALE GENOMIC DNA]</scope>
</reference>
<feature type="binding site" description="in other chain" evidence="7">
    <location>
        <position position="128"/>
    </location>
    <ligand>
        <name>IMP</name>
        <dbReference type="ChEBI" id="CHEBI:58053"/>
        <note>ligand shared between dimeric partners</note>
    </ligand>
</feature>
<keyword evidence="7" id="KW-0963">Cytoplasm</keyword>
<feature type="binding site" evidence="7">
    <location>
        <position position="45"/>
    </location>
    <ligand>
        <name>Mg(2+)</name>
        <dbReference type="ChEBI" id="CHEBI:18420"/>
    </ligand>
</feature>
<dbReference type="GO" id="GO:0005737">
    <property type="term" value="C:cytoplasm"/>
    <property type="evidence" value="ECO:0007669"/>
    <property type="project" value="UniProtKB-SubCell"/>
</dbReference>
<sequence length="336" mass="37592">MSTQSVDVIVDLQYGDCGKGKVAHHLCQTKNYTHVLRYNGGANAGHTIFHRGKKFITHQIPAGVFFGIKSVVGNGCVLDPIQFFSELKMLEEGGIDISDKVFVAENTHIITEAHRSEDKREGVRIGTTGRGNGPAYRDKYGRTGKRAIDVPELKPYLINLYQEWHGGGDTQILAEGAQGFGLDIDWGDYPYVTSSHCTTAGVLLNGLPSRAIGDVWGVAKMYETYVGSKKFQPEGEVFNKIADAGEEYGATTGRRRQTNWMNMQTLERAIRINGVTHIVINKVDVLRIVGQWVIYDQNTKAEFKNEDEMKHFVTERLKKLGITESNIFFSESRERI</sequence>
<comment type="function">
    <text evidence="7">Plays an important role in the de novo pathway of purine nucleotide biosynthesis. Catalyzes the first committed step in the biosynthesis of AMP from IMP.</text>
</comment>
<dbReference type="SUPFAM" id="SSF52540">
    <property type="entry name" value="P-loop containing nucleoside triphosphate hydrolases"/>
    <property type="match status" value="1"/>
</dbReference>
<dbReference type="PANTHER" id="PTHR11846:SF0">
    <property type="entry name" value="ADENYLOSUCCINATE SYNTHETASE"/>
    <property type="match status" value="1"/>
</dbReference>
<feature type="binding site" evidence="7">
    <location>
        <begin position="250"/>
        <end position="256"/>
    </location>
    <ligand>
        <name>substrate</name>
    </ligand>
</feature>
<keyword evidence="4 7" id="KW-0658">Purine biosynthesis</keyword>
<dbReference type="Gene3D" id="3.90.170.10">
    <property type="entry name" value="Adenylosuccinate Synthetase, subunit A, domain 3"/>
    <property type="match status" value="1"/>
</dbReference>
<accession>A0A1F6ER10</accession>
<comment type="cofactor">
    <cofactor evidence="7">
        <name>Mg(2+)</name>
        <dbReference type="ChEBI" id="CHEBI:18420"/>
    </cofactor>
    <text evidence="7">Binds 1 Mg(2+) ion per subunit.</text>
</comment>
<feature type="binding site" evidence="7">
    <location>
        <position position="256"/>
    </location>
    <ligand>
        <name>GTP</name>
        <dbReference type="ChEBI" id="CHEBI:37565"/>
    </ligand>
</feature>
<dbReference type="GO" id="GO:0005525">
    <property type="term" value="F:GTP binding"/>
    <property type="evidence" value="ECO:0007669"/>
    <property type="project" value="UniProtKB-UniRule"/>
</dbReference>
<dbReference type="GO" id="GO:0044208">
    <property type="term" value="P:'de novo' AMP biosynthetic process"/>
    <property type="evidence" value="ECO:0007669"/>
    <property type="project" value="UniProtKB-UniRule"/>
</dbReference>
<evidence type="ECO:0000256" key="3">
    <source>
        <dbReference type="ARBA" id="ARBA00022741"/>
    </source>
</evidence>
<dbReference type="InterPro" id="IPR027417">
    <property type="entry name" value="P-loop_NTPase"/>
</dbReference>
<dbReference type="Pfam" id="PF00709">
    <property type="entry name" value="Adenylsucc_synt"/>
    <property type="match status" value="2"/>
</dbReference>
<proteinExistence type="inferred from homology"/>
<dbReference type="GO" id="GO:0046040">
    <property type="term" value="P:IMP metabolic process"/>
    <property type="evidence" value="ECO:0007669"/>
    <property type="project" value="TreeGrafter"/>
</dbReference>
<feature type="binding site" evidence="7">
    <location>
        <begin position="282"/>
        <end position="284"/>
    </location>
    <ligand>
        <name>GTP</name>
        <dbReference type="ChEBI" id="CHEBI:37565"/>
    </ligand>
</feature>
<dbReference type="InterPro" id="IPR042109">
    <property type="entry name" value="Adenylosuccinate_synth_dom1"/>
</dbReference>
<dbReference type="UniPathway" id="UPA00075">
    <property type="reaction ID" value="UER00335"/>
</dbReference>
<evidence type="ECO:0000256" key="5">
    <source>
        <dbReference type="ARBA" id="ARBA00022842"/>
    </source>
</evidence>
<dbReference type="AlphaFoldDB" id="A0A1F6ER10"/>
<dbReference type="PANTHER" id="PTHR11846">
    <property type="entry name" value="ADENYLOSUCCINATE SYNTHETASE"/>
    <property type="match status" value="1"/>
</dbReference>
<organism evidence="8 9">
    <name type="scientific">Candidatus Kaiserbacteria bacterium RIFCSPLOWO2_01_FULL_50_24</name>
    <dbReference type="NCBI Taxonomy" id="1798507"/>
    <lineage>
        <taxon>Bacteria</taxon>
        <taxon>Candidatus Kaiseribacteriota</taxon>
    </lineage>
</organism>